<accession>A0A266NAA0</accession>
<organism evidence="1 2">
    <name type="scientific">Pseudomonas lundensis</name>
    <dbReference type="NCBI Taxonomy" id="86185"/>
    <lineage>
        <taxon>Bacteria</taxon>
        <taxon>Pseudomonadati</taxon>
        <taxon>Pseudomonadota</taxon>
        <taxon>Gammaproteobacteria</taxon>
        <taxon>Pseudomonadales</taxon>
        <taxon>Pseudomonadaceae</taxon>
        <taxon>Pseudomonas</taxon>
    </lineage>
</organism>
<protein>
    <submittedName>
        <fullName evidence="1">Uncharacterized protein</fullName>
    </submittedName>
</protein>
<gene>
    <name evidence="1" type="ORF">CJF39_11385</name>
</gene>
<dbReference type="OrthoDB" id="6941664at2"/>
<dbReference type="Proteomes" id="UP000215788">
    <property type="component" value="Unassembled WGS sequence"/>
</dbReference>
<name>A0A266NAA0_9PSED</name>
<evidence type="ECO:0000313" key="1">
    <source>
        <dbReference type="EMBL" id="OZY59320.1"/>
    </source>
</evidence>
<dbReference type="RefSeq" id="WP_094993521.1">
    <property type="nucleotide sequence ID" value="NZ_NQKI01000015.1"/>
</dbReference>
<dbReference type="AlphaFoldDB" id="A0A266NAA0"/>
<comment type="caution">
    <text evidence="1">The sequence shown here is derived from an EMBL/GenBank/DDBJ whole genome shotgun (WGS) entry which is preliminary data.</text>
</comment>
<evidence type="ECO:0000313" key="2">
    <source>
        <dbReference type="Proteomes" id="UP000215788"/>
    </source>
</evidence>
<reference evidence="1 2" key="1">
    <citation type="submission" date="2017-08" db="EMBL/GenBank/DDBJ databases">
        <title>Genomic and metabolic characterisation of spoilage-associated Pseudomonas species.</title>
        <authorList>
            <person name="Stanborough T."/>
            <person name="Fegan N."/>
            <person name="Powell S.M."/>
            <person name="Singh T."/>
            <person name="Tamplin M.L."/>
            <person name="Chandry P.S."/>
        </authorList>
    </citation>
    <scope>NUCLEOTIDE SEQUENCE [LARGE SCALE GENOMIC DNA]</scope>
    <source>
        <strain evidence="1 2">L1802</strain>
    </source>
</reference>
<sequence length="76" mass="8559">MKRALVRQRHAEGSITATHAIPNPAATDEWIVFFKKSAGRSFFLVDDNDEVESFEGLDTLVETLRSLGIKFVEVHL</sequence>
<dbReference type="EMBL" id="NQKI01000015">
    <property type="protein sequence ID" value="OZY59320.1"/>
    <property type="molecule type" value="Genomic_DNA"/>
</dbReference>
<proteinExistence type="predicted"/>